<dbReference type="Pfam" id="PF01979">
    <property type="entry name" value="Amidohydro_1"/>
    <property type="match status" value="1"/>
</dbReference>
<dbReference type="PANTHER" id="PTHR43668">
    <property type="entry name" value="ALLANTOINASE"/>
    <property type="match status" value="1"/>
</dbReference>
<gene>
    <name evidence="2" type="ordered locus">Vapar_6048</name>
</gene>
<protein>
    <submittedName>
        <fullName evidence="2">Amidohydrolase</fullName>
    </submittedName>
</protein>
<dbReference type="Gene3D" id="3.20.20.140">
    <property type="entry name" value="Metal-dependent hydrolases"/>
    <property type="match status" value="1"/>
</dbReference>
<dbReference type="GO" id="GO:0005737">
    <property type="term" value="C:cytoplasm"/>
    <property type="evidence" value="ECO:0007669"/>
    <property type="project" value="TreeGrafter"/>
</dbReference>
<dbReference type="InterPro" id="IPR006680">
    <property type="entry name" value="Amidohydro-rel"/>
</dbReference>
<dbReference type="HOGENOM" id="CLU_015572_4_2_4"/>
<feature type="domain" description="Amidohydrolase-related" evidence="1">
    <location>
        <begin position="52"/>
        <end position="427"/>
    </location>
</feature>
<accession>C5D0Y4</accession>
<dbReference type="SUPFAM" id="SSF51338">
    <property type="entry name" value="Composite domain of metallo-dependent hydrolases"/>
    <property type="match status" value="1"/>
</dbReference>
<dbReference type="EMBL" id="CP001636">
    <property type="protein sequence ID" value="ACS22615.1"/>
    <property type="molecule type" value="Genomic_DNA"/>
</dbReference>
<evidence type="ECO:0000313" key="2">
    <source>
        <dbReference type="EMBL" id="ACS22615.1"/>
    </source>
</evidence>
<dbReference type="KEGG" id="vap:Vapar_6048"/>
<evidence type="ECO:0000259" key="1">
    <source>
        <dbReference type="Pfam" id="PF01979"/>
    </source>
</evidence>
<dbReference type="InterPro" id="IPR050138">
    <property type="entry name" value="DHOase/Allantoinase_Hydrolase"/>
</dbReference>
<dbReference type="AlphaFoldDB" id="C5D0Y4"/>
<name>C5D0Y4_VARPS</name>
<dbReference type="PANTHER" id="PTHR43668:SF2">
    <property type="entry name" value="ALLANTOINASE"/>
    <property type="match status" value="1"/>
</dbReference>
<sequence>MSADLVIRNARVVRHDGEFHGGVAIKDGRIVLTGADSALPKGHREINAGGRVLMPGVVDPHCHLGVKYPYAEDMRTEMAAAASGGVTTALLYIRNLKPSYLPFYEERKAIGEENSIIDFGFHFGIQREEHIAEIPEIVAKTGVRSFKCYFGYEPDNPIGIVPATDGWVYAAMRILAKIPGGVINVHCENTQIASWMKNEIKATGRQDLAAYTESRPAFCEVETIRRMIFLAERTGCSLHLVHTSVGMGPVLAAEAQARGVHVTVETCQHYLTRTAYDSDLDMRAKISPPLRDKEEQDGLWRGILNGSVYSLGTDHVPFLPKKLEDLWTELPGVVSFPWELPLMLHFGVHQRGLALSRLVQLNSANPARRFGLWPRKGNIEVGFDADLVLVDLDEERTVHHTGKGTCIYEGWKLKGWPVLTVSRGAVVYENGQVDESHFGRGRCLSVPA</sequence>
<organism evidence="2">
    <name type="scientific">Variovorax paradoxus (strain S110)</name>
    <dbReference type="NCBI Taxonomy" id="543728"/>
    <lineage>
        <taxon>Bacteria</taxon>
        <taxon>Pseudomonadati</taxon>
        <taxon>Pseudomonadota</taxon>
        <taxon>Betaproteobacteria</taxon>
        <taxon>Burkholderiales</taxon>
        <taxon>Comamonadaceae</taxon>
        <taxon>Variovorax</taxon>
    </lineage>
</organism>
<dbReference type="OrthoDB" id="5687299at2"/>
<dbReference type="InterPro" id="IPR011059">
    <property type="entry name" value="Metal-dep_hydrolase_composite"/>
</dbReference>
<dbReference type="eggNOG" id="COG0044">
    <property type="taxonomic scope" value="Bacteria"/>
</dbReference>
<dbReference type="InterPro" id="IPR032466">
    <property type="entry name" value="Metal_Hydrolase"/>
</dbReference>
<dbReference type="SUPFAM" id="SSF51556">
    <property type="entry name" value="Metallo-dependent hydrolases"/>
    <property type="match status" value="1"/>
</dbReference>
<proteinExistence type="predicted"/>
<dbReference type="STRING" id="543728.Vapar_6048"/>
<dbReference type="Gene3D" id="2.30.40.10">
    <property type="entry name" value="Urease, subunit C, domain 1"/>
    <property type="match status" value="1"/>
</dbReference>
<keyword evidence="2" id="KW-0378">Hydrolase</keyword>
<reference evidence="2" key="1">
    <citation type="submission" date="2009-06" db="EMBL/GenBank/DDBJ databases">
        <title>Complete sequence of chromosome 2 of Variovorax paradoxus S110.</title>
        <authorList>
            <consortium name="US DOE Joint Genome Institute"/>
            <person name="Lucas S."/>
            <person name="Copeland A."/>
            <person name="Lapidus A."/>
            <person name="Glavina del Rio T."/>
            <person name="Tice H."/>
            <person name="Bruce D."/>
            <person name="Goodwin L."/>
            <person name="Pitluck S."/>
            <person name="Chertkov O."/>
            <person name="Brettin T."/>
            <person name="Detter J.C."/>
            <person name="Han C."/>
            <person name="Larimer F."/>
            <person name="Land M."/>
            <person name="Hauser L."/>
            <person name="Kyrpides N."/>
            <person name="Ovchinnikova G."/>
            <person name="Orwin P."/>
            <person name="Leadbetter J.R."/>
            <person name="Spain J.C."/>
            <person name="Han J.I."/>
        </authorList>
    </citation>
    <scope>NUCLEOTIDE SEQUENCE</scope>
    <source>
        <strain evidence="2">S110</strain>
    </source>
</reference>
<dbReference type="GO" id="GO:0006145">
    <property type="term" value="P:purine nucleobase catabolic process"/>
    <property type="evidence" value="ECO:0007669"/>
    <property type="project" value="TreeGrafter"/>
</dbReference>
<dbReference type="GO" id="GO:0004038">
    <property type="term" value="F:allantoinase activity"/>
    <property type="evidence" value="ECO:0007669"/>
    <property type="project" value="TreeGrafter"/>
</dbReference>